<reference evidence="9" key="1">
    <citation type="journal article" date="2023" name="Mol. Biol. Evol.">
        <title>Third-Generation Sequencing Reveals the Adaptive Role of the Epigenome in Three Deep-Sea Polychaetes.</title>
        <authorList>
            <person name="Perez M."/>
            <person name="Aroh O."/>
            <person name="Sun Y."/>
            <person name="Lan Y."/>
            <person name="Juniper S.K."/>
            <person name="Young C.R."/>
            <person name="Angers B."/>
            <person name="Qian P.Y."/>
        </authorList>
    </citation>
    <scope>NUCLEOTIDE SEQUENCE</scope>
    <source>
        <strain evidence="9">R07B-5</strain>
    </source>
</reference>
<dbReference type="GO" id="GO:0006412">
    <property type="term" value="P:translation"/>
    <property type="evidence" value="ECO:0007669"/>
    <property type="project" value="InterPro"/>
</dbReference>
<dbReference type="FunFam" id="3.30.70.330:FF:000035">
    <property type="entry name" value="60S ribosomal protein L23a"/>
    <property type="match status" value="1"/>
</dbReference>
<feature type="compositionally biased region" description="Basic and acidic residues" evidence="7">
    <location>
        <begin position="27"/>
        <end position="38"/>
    </location>
</feature>
<gene>
    <name evidence="9" type="ORF">NP493_634g00028</name>
</gene>
<keyword evidence="10" id="KW-1185">Reference proteome</keyword>
<dbReference type="InterPro" id="IPR001014">
    <property type="entry name" value="Ribosomal_uL23_CS"/>
</dbReference>
<protein>
    <recommendedName>
        <fullName evidence="8">Large ribosomal subunit protein uL23 N-terminal domain-containing protein</fullName>
    </recommendedName>
</protein>
<name>A0AAD9KSV4_RIDPI</name>
<dbReference type="InterPro" id="IPR012677">
    <property type="entry name" value="Nucleotide-bd_a/b_plait_sf"/>
</dbReference>
<evidence type="ECO:0000259" key="8">
    <source>
        <dbReference type="Pfam" id="PF03939"/>
    </source>
</evidence>
<evidence type="ECO:0000256" key="7">
    <source>
        <dbReference type="SAM" id="MobiDB-lite"/>
    </source>
</evidence>
<dbReference type="Proteomes" id="UP001209878">
    <property type="component" value="Unassembled WGS sequence"/>
</dbReference>
<dbReference type="InterPro" id="IPR012678">
    <property type="entry name" value="Ribosomal_uL23/eL15/eS24_sf"/>
</dbReference>
<evidence type="ECO:0000256" key="6">
    <source>
        <dbReference type="RuleBase" id="RU003934"/>
    </source>
</evidence>
<evidence type="ECO:0000256" key="1">
    <source>
        <dbReference type="ARBA" id="ARBA00006700"/>
    </source>
</evidence>
<proteinExistence type="inferred from homology"/>
<feature type="domain" description="Large ribosomal subunit protein uL23 N-terminal" evidence="8">
    <location>
        <begin position="34"/>
        <end position="83"/>
    </location>
</feature>
<dbReference type="SUPFAM" id="SSF54189">
    <property type="entry name" value="Ribosomal proteins S24e, L23 and L15e"/>
    <property type="match status" value="1"/>
</dbReference>
<comment type="similarity">
    <text evidence="1 6">Belongs to the universal ribosomal protein uL23 family.</text>
</comment>
<sequence>MAPKSKTAKSSVASTKGKGGDAPKPVKVKDVKGKEKALHAKKSVLRGVHGKRTRKVRTSVHFKRPRTYRASREPKYPRKSTQRRPRLDKYKVIRFPLTTESAMKKIEDNNTLVFIVDKMANKPQIRLAVKQLYDIDVSKVNTLNRPDGEKKAYVRLAPHYDALDVANKIGII</sequence>
<dbReference type="GO" id="GO:1990904">
    <property type="term" value="C:ribonucleoprotein complex"/>
    <property type="evidence" value="ECO:0007669"/>
    <property type="project" value="UniProtKB-KW"/>
</dbReference>
<dbReference type="Gene3D" id="3.30.70.330">
    <property type="match status" value="1"/>
</dbReference>
<dbReference type="AlphaFoldDB" id="A0AAD9KSV4"/>
<evidence type="ECO:0000313" key="9">
    <source>
        <dbReference type="EMBL" id="KAK2176881.1"/>
    </source>
</evidence>
<keyword evidence="4 6" id="KW-0689">Ribosomal protein</keyword>
<keyword evidence="5 6" id="KW-0687">Ribonucleoprotein</keyword>
<evidence type="ECO:0000256" key="2">
    <source>
        <dbReference type="ARBA" id="ARBA00022730"/>
    </source>
</evidence>
<dbReference type="HAMAP" id="MF_01369_A">
    <property type="entry name" value="Ribosomal_uL23_A"/>
    <property type="match status" value="1"/>
</dbReference>
<dbReference type="EMBL" id="JAODUO010000633">
    <property type="protein sequence ID" value="KAK2176881.1"/>
    <property type="molecule type" value="Genomic_DNA"/>
</dbReference>
<feature type="compositionally biased region" description="Basic residues" evidence="7">
    <location>
        <begin position="39"/>
        <end position="69"/>
    </location>
</feature>
<dbReference type="InterPro" id="IPR013025">
    <property type="entry name" value="Ribosomal_uL23-like"/>
</dbReference>
<dbReference type="GO" id="GO:0019843">
    <property type="term" value="F:rRNA binding"/>
    <property type="evidence" value="ECO:0007669"/>
    <property type="project" value="UniProtKB-KW"/>
</dbReference>
<dbReference type="GO" id="GO:0003735">
    <property type="term" value="F:structural constituent of ribosome"/>
    <property type="evidence" value="ECO:0007669"/>
    <property type="project" value="InterPro"/>
</dbReference>
<evidence type="ECO:0000256" key="3">
    <source>
        <dbReference type="ARBA" id="ARBA00022884"/>
    </source>
</evidence>
<evidence type="ECO:0000313" key="10">
    <source>
        <dbReference type="Proteomes" id="UP001209878"/>
    </source>
</evidence>
<keyword evidence="2" id="KW-0699">rRNA-binding</keyword>
<dbReference type="Pfam" id="PF03939">
    <property type="entry name" value="Ribosomal_L23eN"/>
    <property type="match status" value="1"/>
</dbReference>
<dbReference type="NCBIfam" id="NF011118">
    <property type="entry name" value="PRK14548.1"/>
    <property type="match status" value="1"/>
</dbReference>
<dbReference type="InterPro" id="IPR019985">
    <property type="entry name" value="Ribosomal_uL23"/>
</dbReference>
<comment type="caution">
    <text evidence="9">The sequence shown here is derived from an EMBL/GenBank/DDBJ whole genome shotgun (WGS) entry which is preliminary data.</text>
</comment>
<evidence type="ECO:0000256" key="5">
    <source>
        <dbReference type="ARBA" id="ARBA00023274"/>
    </source>
</evidence>
<dbReference type="PROSITE" id="PS00050">
    <property type="entry name" value="RIBOSOMAL_L23"/>
    <property type="match status" value="1"/>
</dbReference>
<accession>A0AAD9KSV4</accession>
<feature type="compositionally biased region" description="Low complexity" evidence="7">
    <location>
        <begin position="1"/>
        <end position="16"/>
    </location>
</feature>
<dbReference type="InterPro" id="IPR005633">
    <property type="entry name" value="Ribosomal_uL23_N"/>
</dbReference>
<feature type="region of interest" description="Disordered" evidence="7">
    <location>
        <begin position="1"/>
        <end position="87"/>
    </location>
</feature>
<dbReference type="PANTHER" id="PTHR11620">
    <property type="entry name" value="60S RIBOSOMAL PROTEIN L23A"/>
    <property type="match status" value="1"/>
</dbReference>
<keyword evidence="3" id="KW-0694">RNA-binding</keyword>
<dbReference type="GO" id="GO:0005840">
    <property type="term" value="C:ribosome"/>
    <property type="evidence" value="ECO:0007669"/>
    <property type="project" value="UniProtKB-KW"/>
</dbReference>
<organism evidence="9 10">
    <name type="scientific">Ridgeia piscesae</name>
    <name type="common">Tubeworm</name>
    <dbReference type="NCBI Taxonomy" id="27915"/>
    <lineage>
        <taxon>Eukaryota</taxon>
        <taxon>Metazoa</taxon>
        <taxon>Spiralia</taxon>
        <taxon>Lophotrochozoa</taxon>
        <taxon>Annelida</taxon>
        <taxon>Polychaeta</taxon>
        <taxon>Sedentaria</taxon>
        <taxon>Canalipalpata</taxon>
        <taxon>Sabellida</taxon>
        <taxon>Siboglinidae</taxon>
        <taxon>Ridgeia</taxon>
    </lineage>
</organism>
<dbReference type="NCBIfam" id="TIGR03636">
    <property type="entry name" value="uL23_arch"/>
    <property type="match status" value="1"/>
</dbReference>
<evidence type="ECO:0000256" key="4">
    <source>
        <dbReference type="ARBA" id="ARBA00022980"/>
    </source>
</evidence>
<dbReference type="Pfam" id="PF00276">
    <property type="entry name" value="Ribosomal_L23"/>
    <property type="match status" value="1"/>
</dbReference>